<protein>
    <submittedName>
        <fullName evidence="3">Actin family</fullName>
    </submittedName>
</protein>
<feature type="compositionally biased region" description="Low complexity" evidence="2">
    <location>
        <begin position="431"/>
        <end position="451"/>
    </location>
</feature>
<organism evidence="3 4">
    <name type="scientific">Phascolomyces articulosus</name>
    <dbReference type="NCBI Taxonomy" id="60185"/>
    <lineage>
        <taxon>Eukaryota</taxon>
        <taxon>Fungi</taxon>
        <taxon>Fungi incertae sedis</taxon>
        <taxon>Mucoromycota</taxon>
        <taxon>Mucoromycotina</taxon>
        <taxon>Mucoromycetes</taxon>
        <taxon>Mucorales</taxon>
        <taxon>Lichtheimiaceae</taxon>
        <taxon>Phascolomyces</taxon>
    </lineage>
</organism>
<dbReference type="Gene3D" id="3.30.420.40">
    <property type="match status" value="2"/>
</dbReference>
<dbReference type="Proteomes" id="UP001209540">
    <property type="component" value="Unassembled WGS sequence"/>
</dbReference>
<proteinExistence type="inferred from homology"/>
<dbReference type="PANTHER" id="PTHR11937">
    <property type="entry name" value="ACTIN"/>
    <property type="match status" value="1"/>
</dbReference>
<comment type="similarity">
    <text evidence="1">Belongs to the actin family.</text>
</comment>
<evidence type="ECO:0000313" key="3">
    <source>
        <dbReference type="EMBL" id="KAI9258836.1"/>
    </source>
</evidence>
<dbReference type="InterPro" id="IPR004000">
    <property type="entry name" value="Actin"/>
</dbReference>
<keyword evidence="4" id="KW-1185">Reference proteome</keyword>
<comment type="caution">
    <text evidence="3">The sequence shown here is derived from an EMBL/GenBank/DDBJ whole genome shotgun (WGS) entry which is preliminary data.</text>
</comment>
<name>A0AAD5K7P0_9FUNG</name>
<dbReference type="CDD" id="cd10207">
    <property type="entry name" value="ASKHA_NBD_Arp10"/>
    <property type="match status" value="1"/>
</dbReference>
<dbReference type="SUPFAM" id="SSF53067">
    <property type="entry name" value="Actin-like ATPase domain"/>
    <property type="match status" value="2"/>
</dbReference>
<gene>
    <name evidence="3" type="ORF">BDA99DRAFT_561216</name>
</gene>
<evidence type="ECO:0000256" key="2">
    <source>
        <dbReference type="SAM" id="MobiDB-lite"/>
    </source>
</evidence>
<feature type="region of interest" description="Disordered" evidence="2">
    <location>
        <begin position="430"/>
        <end position="451"/>
    </location>
</feature>
<dbReference type="SMART" id="SM00268">
    <property type="entry name" value="ACTIN"/>
    <property type="match status" value="1"/>
</dbReference>
<accession>A0AAD5K7P0</accession>
<dbReference type="AlphaFoldDB" id="A0AAD5K7P0"/>
<dbReference type="EMBL" id="JAIXMP010000018">
    <property type="protein sequence ID" value="KAI9258836.1"/>
    <property type="molecule type" value="Genomic_DNA"/>
</dbReference>
<sequence>MTTRPPVSSTTNSRLGSFSSWHLSSLPSSSTLLSRRTSIYSNEDRVVLDIGSRNLKVGFSGEPRPRKILAFEGQRHTNVCWDDLYDLDWMRSGRDITGAETTLCETLQEAFFRYLLTDPKQRTVVLCETPMMPIRIKEMIAKILFHRLQVPALCFVPSHLLALLTTGESTGLVIDCGHLETTVLPIYFARPLMTSVQMTPLAGRAVTETLRDLLKSHARIIQTSAGVPTSAAPRLTVPDHILSSDRLEDIKSRCILIPHGVTNVSSSDQEEQHCRSSDIYYRLENDIGGGTLWIPGYVREKACTILFTGDPVEEIRSIGECILDCLLKVPTDLRKPLGSSLLMVGGTTMIPGYQARLLQELNHLLDHVTKYKRLAGIELGCITDRGAGRVFTPSCRTWIGGSLVGTLKMAGATIQREKFDGSVPDWTMVHSPTSTNTTSSSTSTSTSNANS</sequence>
<reference evidence="3" key="2">
    <citation type="submission" date="2023-02" db="EMBL/GenBank/DDBJ databases">
        <authorList>
            <consortium name="DOE Joint Genome Institute"/>
            <person name="Mondo S.J."/>
            <person name="Chang Y."/>
            <person name="Wang Y."/>
            <person name="Ahrendt S."/>
            <person name="Andreopoulos W."/>
            <person name="Barry K."/>
            <person name="Beard J."/>
            <person name="Benny G.L."/>
            <person name="Blankenship S."/>
            <person name="Bonito G."/>
            <person name="Cuomo C."/>
            <person name="Desiro A."/>
            <person name="Gervers K.A."/>
            <person name="Hundley H."/>
            <person name="Kuo A."/>
            <person name="LaButti K."/>
            <person name="Lang B.F."/>
            <person name="Lipzen A."/>
            <person name="O'Donnell K."/>
            <person name="Pangilinan J."/>
            <person name="Reynolds N."/>
            <person name="Sandor L."/>
            <person name="Smith M.W."/>
            <person name="Tsang A."/>
            <person name="Grigoriev I.V."/>
            <person name="Stajich J.E."/>
            <person name="Spatafora J.W."/>
        </authorList>
    </citation>
    <scope>NUCLEOTIDE SEQUENCE</scope>
    <source>
        <strain evidence="3">RSA 2281</strain>
    </source>
</reference>
<evidence type="ECO:0000313" key="4">
    <source>
        <dbReference type="Proteomes" id="UP001209540"/>
    </source>
</evidence>
<dbReference type="Pfam" id="PF00022">
    <property type="entry name" value="Actin"/>
    <property type="match status" value="1"/>
</dbReference>
<dbReference type="Gene3D" id="3.90.640.10">
    <property type="entry name" value="Actin, Chain A, domain 4"/>
    <property type="match status" value="1"/>
</dbReference>
<evidence type="ECO:0000256" key="1">
    <source>
        <dbReference type="RuleBase" id="RU000487"/>
    </source>
</evidence>
<reference evidence="3" key="1">
    <citation type="journal article" date="2022" name="IScience">
        <title>Evolution of zygomycete secretomes and the origins of terrestrial fungal ecologies.</title>
        <authorList>
            <person name="Chang Y."/>
            <person name="Wang Y."/>
            <person name="Mondo S."/>
            <person name="Ahrendt S."/>
            <person name="Andreopoulos W."/>
            <person name="Barry K."/>
            <person name="Beard J."/>
            <person name="Benny G.L."/>
            <person name="Blankenship S."/>
            <person name="Bonito G."/>
            <person name="Cuomo C."/>
            <person name="Desiro A."/>
            <person name="Gervers K.A."/>
            <person name="Hundley H."/>
            <person name="Kuo A."/>
            <person name="LaButti K."/>
            <person name="Lang B.F."/>
            <person name="Lipzen A."/>
            <person name="O'Donnell K."/>
            <person name="Pangilinan J."/>
            <person name="Reynolds N."/>
            <person name="Sandor L."/>
            <person name="Smith M.E."/>
            <person name="Tsang A."/>
            <person name="Grigoriev I.V."/>
            <person name="Stajich J.E."/>
            <person name="Spatafora J.W."/>
        </authorList>
    </citation>
    <scope>NUCLEOTIDE SEQUENCE</scope>
    <source>
        <strain evidence="3">RSA 2281</strain>
    </source>
</reference>
<dbReference type="InterPro" id="IPR043129">
    <property type="entry name" value="ATPase_NBD"/>
</dbReference>